<feature type="transmembrane region" description="Helical" evidence="6">
    <location>
        <begin position="173"/>
        <end position="198"/>
    </location>
</feature>
<feature type="transmembrane region" description="Helical" evidence="6">
    <location>
        <begin position="85"/>
        <end position="105"/>
    </location>
</feature>
<dbReference type="InterPro" id="IPR020846">
    <property type="entry name" value="MFS_dom"/>
</dbReference>
<dbReference type="Proteomes" id="UP001164761">
    <property type="component" value="Chromosome"/>
</dbReference>
<feature type="transmembrane region" description="Helical" evidence="6">
    <location>
        <begin position="244"/>
        <end position="264"/>
    </location>
</feature>
<keyword evidence="9" id="KW-1185">Reference proteome</keyword>
<evidence type="ECO:0000256" key="4">
    <source>
        <dbReference type="ARBA" id="ARBA00022989"/>
    </source>
</evidence>
<keyword evidence="5 6" id="KW-0472">Membrane</keyword>
<keyword evidence="3 6" id="KW-0812">Transmembrane</keyword>
<dbReference type="EMBL" id="CP104067">
    <property type="protein sequence ID" value="WAH41221.1"/>
    <property type="molecule type" value="Genomic_DNA"/>
</dbReference>
<gene>
    <name evidence="8" type="ORF">NZD89_23640</name>
</gene>
<reference evidence="8" key="1">
    <citation type="submission" date="2022-08" db="EMBL/GenBank/DDBJ databases">
        <title>Alicyclobacillus fastidiosus DSM 17978, complete genome.</title>
        <authorList>
            <person name="Wang Q."/>
            <person name="Cai R."/>
            <person name="Wang Z."/>
        </authorList>
    </citation>
    <scope>NUCLEOTIDE SEQUENCE</scope>
    <source>
        <strain evidence="8">DSM 17978</strain>
    </source>
</reference>
<dbReference type="CDD" id="cd17337">
    <property type="entry name" value="MFS_CsbX"/>
    <property type="match status" value="1"/>
</dbReference>
<protein>
    <submittedName>
        <fullName evidence="8">MFS transporter</fullName>
    </submittedName>
</protein>
<evidence type="ECO:0000313" key="8">
    <source>
        <dbReference type="EMBL" id="WAH41221.1"/>
    </source>
</evidence>
<keyword evidence="4 6" id="KW-1133">Transmembrane helix</keyword>
<dbReference type="SUPFAM" id="SSF103473">
    <property type="entry name" value="MFS general substrate transporter"/>
    <property type="match status" value="1"/>
</dbReference>
<feature type="transmembrane region" description="Helical" evidence="6">
    <location>
        <begin position="395"/>
        <end position="416"/>
    </location>
</feature>
<feature type="transmembrane region" description="Helical" evidence="6">
    <location>
        <begin position="332"/>
        <end position="356"/>
    </location>
</feature>
<sequence length="439" mass="48307">MSIDVQSAKEREILGMPVSLFWGFVSVFLFMVGDGVEQAFLSKYMVQLGFSVNQSAMVFSIYGITLAIASWLSGVLAEIWGPRRAMVLGFIIWVVFDVGFLYFGLDHKNYAMMLVMYGLRGFGYPLFSFSFIVWISYVSEKDKLGSAMGWFWFVFAGGLGFIGSYYPSFTIPVFGFMGTLWSSLVWIIVGGLLGILLIREKSDFSETASDRQVSVEREHGNRLGELVKGITIAFENPRVGMGGIVRVINTSAQYGFVVILPIFFTQTLHFSTSQWLQIWGDMSISNMIFNLIWGMVGDKIGWRAQVKWFGGVGCAITSLFFYYGPLAAGHNYWVAVLASVLFGITLAGFVPLSAIMPSLAPNHKGASMSILNLGAGLSTFVGPAIVGLLNNSFGVQGIVWTFAVLYIVSAILTHFLEVQKTSEDPRTGLVGHASANERL</sequence>
<feature type="transmembrane region" description="Helical" evidence="6">
    <location>
        <begin position="368"/>
        <end position="389"/>
    </location>
</feature>
<evidence type="ECO:0000259" key="7">
    <source>
        <dbReference type="PROSITE" id="PS50850"/>
    </source>
</evidence>
<evidence type="ECO:0000256" key="1">
    <source>
        <dbReference type="ARBA" id="ARBA00004651"/>
    </source>
</evidence>
<dbReference type="InterPro" id="IPR004748">
    <property type="entry name" value="Polyol_permease-like"/>
</dbReference>
<feature type="transmembrane region" description="Helical" evidence="6">
    <location>
        <begin position="276"/>
        <end position="296"/>
    </location>
</feature>
<feature type="transmembrane region" description="Helical" evidence="6">
    <location>
        <begin position="52"/>
        <end position="73"/>
    </location>
</feature>
<feature type="domain" description="Major facilitator superfamily (MFS) profile" evidence="7">
    <location>
        <begin position="19"/>
        <end position="421"/>
    </location>
</feature>
<evidence type="ECO:0000256" key="2">
    <source>
        <dbReference type="ARBA" id="ARBA00022448"/>
    </source>
</evidence>
<feature type="transmembrane region" description="Helical" evidence="6">
    <location>
        <begin position="308"/>
        <end position="326"/>
    </location>
</feature>
<dbReference type="RefSeq" id="WP_268005132.1">
    <property type="nucleotide sequence ID" value="NZ_BSUT01000001.1"/>
</dbReference>
<feature type="transmembrane region" description="Helical" evidence="6">
    <location>
        <begin position="12"/>
        <end position="32"/>
    </location>
</feature>
<feature type="transmembrane region" description="Helical" evidence="6">
    <location>
        <begin position="149"/>
        <end position="167"/>
    </location>
</feature>
<dbReference type="InterPro" id="IPR036259">
    <property type="entry name" value="MFS_trans_sf"/>
</dbReference>
<dbReference type="PANTHER" id="PTHR23518">
    <property type="entry name" value="C-METHYLTRANSFERASE"/>
    <property type="match status" value="1"/>
</dbReference>
<dbReference type="NCBIfam" id="TIGR00897">
    <property type="entry name" value="2A0118"/>
    <property type="match status" value="1"/>
</dbReference>
<organism evidence="8 9">
    <name type="scientific">Alicyclobacillus fastidiosus</name>
    <dbReference type="NCBI Taxonomy" id="392011"/>
    <lineage>
        <taxon>Bacteria</taxon>
        <taxon>Bacillati</taxon>
        <taxon>Bacillota</taxon>
        <taxon>Bacilli</taxon>
        <taxon>Bacillales</taxon>
        <taxon>Alicyclobacillaceae</taxon>
        <taxon>Alicyclobacillus</taxon>
    </lineage>
</organism>
<evidence type="ECO:0000256" key="6">
    <source>
        <dbReference type="SAM" id="Phobius"/>
    </source>
</evidence>
<evidence type="ECO:0000256" key="5">
    <source>
        <dbReference type="ARBA" id="ARBA00023136"/>
    </source>
</evidence>
<dbReference type="PROSITE" id="PS50850">
    <property type="entry name" value="MFS"/>
    <property type="match status" value="1"/>
</dbReference>
<name>A0ABY6ZEE2_9BACL</name>
<feature type="transmembrane region" description="Helical" evidence="6">
    <location>
        <begin position="117"/>
        <end position="137"/>
    </location>
</feature>
<proteinExistence type="predicted"/>
<comment type="subcellular location">
    <subcellularLocation>
        <location evidence="1">Cell membrane</location>
        <topology evidence="1">Multi-pass membrane protein</topology>
    </subcellularLocation>
</comment>
<dbReference type="Gene3D" id="1.20.1250.20">
    <property type="entry name" value="MFS general substrate transporter like domains"/>
    <property type="match status" value="2"/>
</dbReference>
<dbReference type="InterPro" id="IPR011701">
    <property type="entry name" value="MFS"/>
</dbReference>
<keyword evidence="2" id="KW-0813">Transport</keyword>
<dbReference type="PANTHER" id="PTHR23518:SF2">
    <property type="entry name" value="MAJOR FACILITATOR SUPERFAMILY TRANSPORTER"/>
    <property type="match status" value="1"/>
</dbReference>
<dbReference type="Pfam" id="PF07690">
    <property type="entry name" value="MFS_1"/>
    <property type="match status" value="1"/>
</dbReference>
<evidence type="ECO:0000256" key="3">
    <source>
        <dbReference type="ARBA" id="ARBA00022692"/>
    </source>
</evidence>
<accession>A0ABY6ZEE2</accession>
<evidence type="ECO:0000313" key="9">
    <source>
        <dbReference type="Proteomes" id="UP001164761"/>
    </source>
</evidence>